<dbReference type="PANTHER" id="PTHR41339">
    <property type="entry name" value="LIPL48"/>
    <property type="match status" value="1"/>
</dbReference>
<name>A0A3E1KAT3_9GAMM</name>
<evidence type="ECO:0000313" key="2">
    <source>
        <dbReference type="EMBL" id="RFF31554.1"/>
    </source>
</evidence>
<gene>
    <name evidence="2" type="ORF">DZC52_04125</name>
</gene>
<dbReference type="EMBL" id="QUZK01000018">
    <property type="protein sequence ID" value="RFF31554.1"/>
    <property type="molecule type" value="Genomic_DNA"/>
</dbReference>
<evidence type="ECO:0008006" key="4">
    <source>
        <dbReference type="Google" id="ProtNLM"/>
    </source>
</evidence>
<evidence type="ECO:0000256" key="1">
    <source>
        <dbReference type="SAM" id="SignalP"/>
    </source>
</evidence>
<dbReference type="Proteomes" id="UP000260351">
    <property type="component" value="Unassembled WGS sequence"/>
</dbReference>
<keyword evidence="1" id="KW-0732">Signal</keyword>
<keyword evidence="3" id="KW-1185">Reference proteome</keyword>
<sequence length="561" mass="59405">MLKHMKRNLLAVAAGSMLIGSANAFVVNEQFTGNYNEEGKSGRGLILDIIDSSESEFGNGVVAQWFTFRDGEPLWLVATGPIDQNTDTAELEFLEVTGGTFGPDYVSGDSTNTSWGTATLQFNSCNSVTLDYDGADGAGSLDLRPVIQGSECVIKEEFDGCPAFATEAPFDGACIVGGEQNGDITLSNEITWLIQGQLIINDGASLTIEPNTEIIGGTLGDTDTLVVKPGGQIFAEGTANNPIIMRGLDAMTRAEWGGVVINGRAPINGCAEGVDPCTAQGEGNSGEYGGNDPHDNSGVMRYVVVSNAGRQFSEENELNGIAFQGVGDGTTVEYIQVHLNEDDGVEFFGGTVNAKYLVLTGIGDDSLDWTQGWQGKVQYVLAKQYTDNGDQGIEADNNGDANDSLPRAMPMLANLTFIGQSNTDIGFLLREGTGAHIANAIATGFGEFCLDIDNESTFLNEENLSIQNSVLGGCGETFSEDAEDAFSVADWFFSYPNNVEANPNLNNYMLNAGSPAIGIGAVPFEDDFFDNVDHAGAFPATGADWTKGWTVGLDRTAPLGQ</sequence>
<dbReference type="AlphaFoldDB" id="A0A3E1KAT3"/>
<dbReference type="OrthoDB" id="237393at2"/>
<feature type="signal peptide" evidence="1">
    <location>
        <begin position="1"/>
        <end position="24"/>
    </location>
</feature>
<comment type="caution">
    <text evidence="2">The sequence shown here is derived from an EMBL/GenBank/DDBJ whole genome shotgun (WGS) entry which is preliminary data.</text>
</comment>
<protein>
    <recommendedName>
        <fullName evidence="4">T9SS C-terminal target domain-containing protein</fullName>
    </recommendedName>
</protein>
<feature type="chain" id="PRO_5017761887" description="T9SS C-terminal target domain-containing protein" evidence="1">
    <location>
        <begin position="25"/>
        <end position="561"/>
    </location>
</feature>
<dbReference type="PANTHER" id="PTHR41339:SF1">
    <property type="entry name" value="SECRETED PROTEIN"/>
    <property type="match status" value="1"/>
</dbReference>
<accession>A0A3E1KAT3</accession>
<organism evidence="2 3">
    <name type="scientific">Wenzhouxiangella sediminis</name>
    <dbReference type="NCBI Taxonomy" id="1792836"/>
    <lineage>
        <taxon>Bacteria</taxon>
        <taxon>Pseudomonadati</taxon>
        <taxon>Pseudomonadota</taxon>
        <taxon>Gammaproteobacteria</taxon>
        <taxon>Chromatiales</taxon>
        <taxon>Wenzhouxiangellaceae</taxon>
        <taxon>Wenzhouxiangella</taxon>
    </lineage>
</organism>
<evidence type="ECO:0000313" key="3">
    <source>
        <dbReference type="Proteomes" id="UP000260351"/>
    </source>
</evidence>
<dbReference type="RefSeq" id="WP_116649860.1">
    <property type="nucleotide sequence ID" value="NZ_QUZK01000018.1"/>
</dbReference>
<proteinExistence type="predicted"/>
<reference evidence="2 3" key="1">
    <citation type="submission" date="2018-08" db="EMBL/GenBank/DDBJ databases">
        <title>Wenzhouxiangella salilacus sp. nov., a novel bacterium isolated from a saline lake in Xinjiang Province, China.</title>
        <authorList>
            <person name="Han S."/>
        </authorList>
    </citation>
    <scope>NUCLEOTIDE SEQUENCE [LARGE SCALE GENOMIC DNA]</scope>
    <source>
        <strain evidence="2 3">XDB06</strain>
    </source>
</reference>